<evidence type="ECO:0000313" key="2">
    <source>
        <dbReference type="Proteomes" id="UP000234323"/>
    </source>
</evidence>
<accession>A0A2I1GSV1</accession>
<dbReference type="Proteomes" id="UP000234323">
    <property type="component" value="Unassembled WGS sequence"/>
</dbReference>
<reference evidence="1 2" key="1">
    <citation type="submission" date="2015-10" db="EMBL/GenBank/DDBJ databases">
        <title>Genome analyses suggest a sexual origin of heterokaryosis in a supposedly ancient asexual fungus.</title>
        <authorList>
            <person name="Ropars J."/>
            <person name="Sedzielewska K."/>
            <person name="Noel J."/>
            <person name="Charron P."/>
            <person name="Farinelli L."/>
            <person name="Marton T."/>
            <person name="Kruger M."/>
            <person name="Pelin A."/>
            <person name="Brachmann A."/>
            <person name="Corradi N."/>
        </authorList>
    </citation>
    <scope>NUCLEOTIDE SEQUENCE [LARGE SCALE GENOMIC DNA]</scope>
    <source>
        <strain evidence="1 2">A4</strain>
    </source>
</reference>
<keyword evidence="2" id="KW-1185">Reference proteome</keyword>
<comment type="caution">
    <text evidence="1">The sequence shown here is derived from an EMBL/GenBank/DDBJ whole genome shotgun (WGS) entry which is preliminary data.</text>
</comment>
<evidence type="ECO:0000313" key="1">
    <source>
        <dbReference type="EMBL" id="PKY49726.1"/>
    </source>
</evidence>
<dbReference type="EMBL" id="LLXI01000776">
    <property type="protein sequence ID" value="PKY49726.1"/>
    <property type="molecule type" value="Genomic_DNA"/>
</dbReference>
<sequence length="53" mass="6427">MNYLLLLEVLRIRQKIPENLVIGEFLRLHKTYQHIISTNEATHCEFICTDIWR</sequence>
<dbReference type="AlphaFoldDB" id="A0A2I1GSV1"/>
<name>A0A2I1GSV1_9GLOM</name>
<proteinExistence type="predicted"/>
<gene>
    <name evidence="1" type="ORF">RhiirA4_250668</name>
</gene>
<organism evidence="1 2">
    <name type="scientific">Rhizophagus irregularis</name>
    <dbReference type="NCBI Taxonomy" id="588596"/>
    <lineage>
        <taxon>Eukaryota</taxon>
        <taxon>Fungi</taxon>
        <taxon>Fungi incertae sedis</taxon>
        <taxon>Mucoromycota</taxon>
        <taxon>Glomeromycotina</taxon>
        <taxon>Glomeromycetes</taxon>
        <taxon>Glomerales</taxon>
        <taxon>Glomeraceae</taxon>
        <taxon>Rhizophagus</taxon>
    </lineage>
</organism>
<protein>
    <submittedName>
        <fullName evidence="1">Uncharacterized protein</fullName>
    </submittedName>
</protein>